<reference evidence="2" key="1">
    <citation type="submission" date="2020-04" db="EMBL/GenBank/DDBJ databases">
        <title>Hybrid Assembly of Korean Phytophthora infestans isolates.</title>
        <authorList>
            <person name="Prokchorchik M."/>
            <person name="Lee Y."/>
            <person name="Seo J."/>
            <person name="Cho J.-H."/>
            <person name="Park Y.-E."/>
            <person name="Jang D.-C."/>
            <person name="Im J.-S."/>
            <person name="Choi J.-G."/>
            <person name="Park H.-J."/>
            <person name="Lee G.-B."/>
            <person name="Lee Y.-G."/>
            <person name="Hong S.-Y."/>
            <person name="Cho K."/>
            <person name="Sohn K.H."/>
        </authorList>
    </citation>
    <scope>NUCLEOTIDE SEQUENCE</scope>
    <source>
        <strain evidence="2">KR_1_A1</strain>
        <strain evidence="3">KR_2_A2</strain>
    </source>
</reference>
<keyword evidence="4" id="KW-1185">Reference proteome</keyword>
<dbReference type="EMBL" id="WSZM01000078">
    <property type="protein sequence ID" value="KAF4044036.1"/>
    <property type="molecule type" value="Genomic_DNA"/>
</dbReference>
<organism evidence="2 4">
    <name type="scientific">Phytophthora infestans</name>
    <name type="common">Potato late blight agent</name>
    <name type="synonym">Botrytis infestans</name>
    <dbReference type="NCBI Taxonomy" id="4787"/>
    <lineage>
        <taxon>Eukaryota</taxon>
        <taxon>Sar</taxon>
        <taxon>Stramenopiles</taxon>
        <taxon>Oomycota</taxon>
        <taxon>Peronosporomycetes</taxon>
        <taxon>Peronosporales</taxon>
        <taxon>Peronosporaceae</taxon>
        <taxon>Phytophthora</taxon>
    </lineage>
</organism>
<evidence type="ECO:0000256" key="1">
    <source>
        <dbReference type="SAM" id="MobiDB-lite"/>
    </source>
</evidence>
<dbReference type="EMBL" id="JAACNO010002502">
    <property type="protein sequence ID" value="KAF4132772.1"/>
    <property type="molecule type" value="Genomic_DNA"/>
</dbReference>
<evidence type="ECO:0000313" key="4">
    <source>
        <dbReference type="Proteomes" id="UP000602510"/>
    </source>
</evidence>
<name>A0A833TNZ0_PHYIN</name>
<evidence type="ECO:0000313" key="3">
    <source>
        <dbReference type="EMBL" id="KAF4132772.1"/>
    </source>
</evidence>
<feature type="region of interest" description="Disordered" evidence="1">
    <location>
        <begin position="100"/>
        <end position="132"/>
    </location>
</feature>
<feature type="compositionally biased region" description="Basic residues" evidence="1">
    <location>
        <begin position="240"/>
        <end position="257"/>
    </location>
</feature>
<dbReference type="AlphaFoldDB" id="A0A833TNZ0"/>
<proteinExistence type="predicted"/>
<dbReference type="Proteomes" id="UP000602510">
    <property type="component" value="Unassembled WGS sequence"/>
</dbReference>
<protein>
    <submittedName>
        <fullName evidence="2">Uncharacterized protein</fullName>
    </submittedName>
</protein>
<accession>A0A833TNZ0</accession>
<sequence length="257" mass="28814">MGNICSCCSKRERSVEDLLDGSLEDKLLGKREDELEATTAEEEAWRQRRQQVKDEEDLSMKSLGDNDVAPATESQGQDQSHALVWDLSDRSTVLAVHKEATEIVDDEEDEEAFGSAKEDSNEDDDQESKMYVHEGEAFNLDRLTQLSARSVDDSYASMLGSYREDTRVFRDTELDRASEVSDSFLAPSSASSPRGAVANSSFLVDDEGQEQEQQQKEEHGDDQAEEDNGTEKHRSNSNSSRKRSSKKKSKSKKSSRK</sequence>
<comment type="caution">
    <text evidence="2">The sequence shown here is derived from an EMBL/GenBank/DDBJ whole genome shotgun (WGS) entry which is preliminary data.</text>
</comment>
<evidence type="ECO:0000313" key="2">
    <source>
        <dbReference type="EMBL" id="KAF4044036.1"/>
    </source>
</evidence>
<feature type="compositionally biased region" description="Acidic residues" evidence="1">
    <location>
        <begin position="102"/>
        <end position="112"/>
    </location>
</feature>
<gene>
    <name evidence="2" type="ORF">GN244_ATG03606</name>
    <name evidence="3" type="ORF">GN958_ATG18070</name>
</gene>
<dbReference type="Proteomes" id="UP000704712">
    <property type="component" value="Unassembled WGS sequence"/>
</dbReference>
<feature type="region of interest" description="Disordered" evidence="1">
    <location>
        <begin position="176"/>
        <end position="257"/>
    </location>
</feature>
<feature type="region of interest" description="Disordered" evidence="1">
    <location>
        <begin position="34"/>
        <end position="82"/>
    </location>
</feature>
<feature type="compositionally biased region" description="Basic and acidic residues" evidence="1">
    <location>
        <begin position="213"/>
        <end position="222"/>
    </location>
</feature>